<dbReference type="Proteomes" id="UP001401887">
    <property type="component" value="Unassembled WGS sequence"/>
</dbReference>
<keyword evidence="1" id="KW-1133">Transmembrane helix</keyword>
<gene>
    <name evidence="2" type="ORF">Dcar01_01324</name>
</gene>
<proteinExistence type="predicted"/>
<keyword evidence="1" id="KW-0812">Transmembrane</keyword>
<organism evidence="2 3">
    <name type="scientific">Deinococcus carri</name>
    <dbReference type="NCBI Taxonomy" id="1211323"/>
    <lineage>
        <taxon>Bacteria</taxon>
        <taxon>Thermotogati</taxon>
        <taxon>Deinococcota</taxon>
        <taxon>Deinococci</taxon>
        <taxon>Deinococcales</taxon>
        <taxon>Deinococcaceae</taxon>
        <taxon>Deinococcus</taxon>
    </lineage>
</organism>
<accession>A0ABP9W5H3</accession>
<reference evidence="2 3" key="1">
    <citation type="submission" date="2024-02" db="EMBL/GenBank/DDBJ databases">
        <title>Deinococcus carri NBRC 110142.</title>
        <authorList>
            <person name="Ichikawa N."/>
            <person name="Katano-Makiyama Y."/>
            <person name="Hidaka K."/>
        </authorList>
    </citation>
    <scope>NUCLEOTIDE SEQUENCE [LARGE SCALE GENOMIC DNA]</scope>
    <source>
        <strain evidence="2 3">NBRC 110142</strain>
    </source>
</reference>
<evidence type="ECO:0000313" key="2">
    <source>
        <dbReference type="EMBL" id="GAA5512608.1"/>
    </source>
</evidence>
<evidence type="ECO:0000256" key="1">
    <source>
        <dbReference type="SAM" id="Phobius"/>
    </source>
</evidence>
<keyword evidence="3" id="KW-1185">Reference proteome</keyword>
<sequence length="57" mass="6615">MSDYYGFLAKILILCTVLASFWVATTGFTILNTFLLVLLAVITASYYKYYYYHLRKG</sequence>
<comment type="caution">
    <text evidence="2">The sequence shown here is derived from an EMBL/GenBank/DDBJ whole genome shotgun (WGS) entry which is preliminary data.</text>
</comment>
<feature type="transmembrane region" description="Helical" evidence="1">
    <location>
        <begin position="7"/>
        <end position="24"/>
    </location>
</feature>
<evidence type="ECO:0000313" key="3">
    <source>
        <dbReference type="Proteomes" id="UP001401887"/>
    </source>
</evidence>
<name>A0ABP9W5H3_9DEIO</name>
<protein>
    <submittedName>
        <fullName evidence="2">Uncharacterized protein</fullName>
    </submittedName>
</protein>
<dbReference type="EMBL" id="BAABRP010000003">
    <property type="protein sequence ID" value="GAA5512608.1"/>
    <property type="molecule type" value="Genomic_DNA"/>
</dbReference>
<keyword evidence="1" id="KW-0472">Membrane</keyword>
<feature type="transmembrane region" description="Helical" evidence="1">
    <location>
        <begin position="30"/>
        <end position="47"/>
    </location>
</feature>